<sequence>MSKPEFNAEELLSSLCDLHVRNQISVLEEVVSEHAIADVADVVALCMMTVLLGIDDSCPPDLRRRLDALAEKVRRFNDERFGTGLPTDAGR</sequence>
<evidence type="ECO:0000313" key="1">
    <source>
        <dbReference type="EMBL" id="KGC16311.1"/>
    </source>
</evidence>
<dbReference type="RefSeq" id="WP_036047961.1">
    <property type="nucleotide sequence ID" value="NZ_CADFAW010000033.1"/>
</dbReference>
<gene>
    <name evidence="1" type="ORF">DM48_3411</name>
</gene>
<evidence type="ECO:0000313" key="2">
    <source>
        <dbReference type="Proteomes" id="UP000029590"/>
    </source>
</evidence>
<dbReference type="Proteomes" id="UP000029590">
    <property type="component" value="Unassembled WGS sequence"/>
</dbReference>
<proteinExistence type="predicted"/>
<reference evidence="1 2" key="1">
    <citation type="submission" date="2014-04" db="EMBL/GenBank/DDBJ databases">
        <authorList>
            <person name="Bishop-Lilly K.A."/>
            <person name="Broomall S.M."/>
            <person name="Chain P.S."/>
            <person name="Chertkov O."/>
            <person name="Coyne S.R."/>
            <person name="Daligault H.E."/>
            <person name="Davenport K.W."/>
            <person name="Erkkila T."/>
            <person name="Frey K.G."/>
            <person name="Gibbons H.S."/>
            <person name="Gu W."/>
            <person name="Jaissle J."/>
            <person name="Johnson S.L."/>
            <person name="Koroleva G.I."/>
            <person name="Ladner J.T."/>
            <person name="Lo C.-C."/>
            <person name="Minogue T.D."/>
            <person name="Munk C."/>
            <person name="Palacios G.F."/>
            <person name="Redden C.L."/>
            <person name="Rosenzweig C.N."/>
            <person name="Scholz M.B."/>
            <person name="Teshima H."/>
            <person name="Xu Y."/>
        </authorList>
    </citation>
    <scope>NUCLEOTIDE SEQUENCE [LARGE SCALE GENOMIC DNA]</scope>
    <source>
        <strain evidence="2">gladioli</strain>
    </source>
</reference>
<comment type="caution">
    <text evidence="1">The sequence shown here is derived from an EMBL/GenBank/DDBJ whole genome shotgun (WGS) entry which is preliminary data.</text>
</comment>
<dbReference type="AlphaFoldDB" id="A0AAW3F7G5"/>
<dbReference type="EMBL" id="JPGG01000015">
    <property type="protein sequence ID" value="KGC16311.1"/>
    <property type="molecule type" value="Genomic_DNA"/>
</dbReference>
<protein>
    <submittedName>
        <fullName evidence="1">Uncharacterized protein</fullName>
    </submittedName>
</protein>
<accession>A0AAW3F7G5</accession>
<name>A0AAW3F7G5_BURGA</name>
<organism evidence="1 2">
    <name type="scientific">Burkholderia gladioli</name>
    <name type="common">Pseudomonas marginata</name>
    <name type="synonym">Phytomonas marginata</name>
    <dbReference type="NCBI Taxonomy" id="28095"/>
    <lineage>
        <taxon>Bacteria</taxon>
        <taxon>Pseudomonadati</taxon>
        <taxon>Pseudomonadota</taxon>
        <taxon>Betaproteobacteria</taxon>
        <taxon>Burkholderiales</taxon>
        <taxon>Burkholderiaceae</taxon>
        <taxon>Burkholderia</taxon>
    </lineage>
</organism>